<sequence>MLEASEAIEMKQDNLNVAQAVGLITMPDLLVFNHIFFLSQRKFLAKIIGHTINLCNFRLWKHSGNRLNIIILHYKFNTFIAMSLIYNRLY</sequence>
<accession>R6CBT2</accession>
<dbReference type="EMBL" id="CBCJ010000057">
    <property type="protein sequence ID" value="CDA70389.1"/>
    <property type="molecule type" value="Genomic_DNA"/>
</dbReference>
<evidence type="ECO:0000313" key="2">
    <source>
        <dbReference type="EMBL" id="CDA70389.1"/>
    </source>
</evidence>
<keyword evidence="1" id="KW-1133">Transmembrane helix</keyword>
<comment type="caution">
    <text evidence="2">The sequence shown here is derived from an EMBL/GenBank/DDBJ whole genome shotgun (WGS) entry which is preliminary data.</text>
</comment>
<proteinExistence type="predicted"/>
<evidence type="ECO:0000313" key="3">
    <source>
        <dbReference type="Proteomes" id="UP000018362"/>
    </source>
</evidence>
<evidence type="ECO:0000256" key="1">
    <source>
        <dbReference type="SAM" id="Phobius"/>
    </source>
</evidence>
<dbReference type="AlphaFoldDB" id="R6CBT2"/>
<keyword evidence="1" id="KW-0812">Transmembrane</keyword>
<gene>
    <name evidence="2" type="ORF">BN509_00229</name>
</gene>
<name>R6CBT2_9BACT</name>
<feature type="transmembrane region" description="Helical" evidence="1">
    <location>
        <begin position="20"/>
        <end position="38"/>
    </location>
</feature>
<organism evidence="2 3">
    <name type="scientific">Phocaeicola coprocola CAG:162</name>
    <dbReference type="NCBI Taxonomy" id="1263040"/>
    <lineage>
        <taxon>Bacteria</taxon>
        <taxon>Pseudomonadati</taxon>
        <taxon>Bacteroidota</taxon>
        <taxon>Bacteroidia</taxon>
        <taxon>Bacteroidales</taxon>
        <taxon>Bacteroidaceae</taxon>
        <taxon>Phocaeicola</taxon>
    </lineage>
</organism>
<keyword evidence="1" id="KW-0472">Membrane</keyword>
<protein>
    <submittedName>
        <fullName evidence="2">Uncharacterized protein</fullName>
    </submittedName>
</protein>
<reference evidence="2" key="1">
    <citation type="submission" date="2012-11" db="EMBL/GenBank/DDBJ databases">
        <title>Dependencies among metagenomic species, viruses, plasmids and units of genetic variation.</title>
        <authorList>
            <person name="Nielsen H.B."/>
            <person name="Almeida M."/>
            <person name="Juncker A.S."/>
            <person name="Rasmussen S."/>
            <person name="Li J."/>
            <person name="Sunagawa S."/>
            <person name="Plichta D."/>
            <person name="Gautier L."/>
            <person name="Le Chatelier E."/>
            <person name="Peletier E."/>
            <person name="Bonde I."/>
            <person name="Nielsen T."/>
            <person name="Manichanh C."/>
            <person name="Arumugam M."/>
            <person name="Batto J."/>
            <person name="Santos M.B.Q.D."/>
            <person name="Blom N."/>
            <person name="Borruel N."/>
            <person name="Burgdorf K.S."/>
            <person name="Boumezbeur F."/>
            <person name="Casellas F."/>
            <person name="Dore J."/>
            <person name="Guarner F."/>
            <person name="Hansen T."/>
            <person name="Hildebrand F."/>
            <person name="Kaas R.S."/>
            <person name="Kennedy S."/>
            <person name="Kristiansen K."/>
            <person name="Kultima J.R."/>
            <person name="Leonard P."/>
            <person name="Levenez F."/>
            <person name="Lund O."/>
            <person name="Moumen B."/>
            <person name="Le Paslier D."/>
            <person name="Pons N."/>
            <person name="Pedersen O."/>
            <person name="Prifti E."/>
            <person name="Qin J."/>
            <person name="Raes J."/>
            <person name="Tap J."/>
            <person name="Tims S."/>
            <person name="Ussery D.W."/>
            <person name="Yamada T."/>
            <person name="MetaHit consortium"/>
            <person name="Renault P."/>
            <person name="Sicheritz-Ponten T."/>
            <person name="Bork P."/>
            <person name="Wang J."/>
            <person name="Brunak S."/>
            <person name="Ehrlich S.D."/>
        </authorList>
    </citation>
    <scope>NUCLEOTIDE SEQUENCE [LARGE SCALE GENOMIC DNA]</scope>
</reference>
<dbReference type="Proteomes" id="UP000018362">
    <property type="component" value="Unassembled WGS sequence"/>
</dbReference>
<feature type="transmembrane region" description="Helical" evidence="1">
    <location>
        <begin position="67"/>
        <end position="86"/>
    </location>
</feature>